<keyword evidence="2" id="KW-0560">Oxidoreductase</keyword>
<dbReference type="NCBIfam" id="NF009468">
    <property type="entry name" value="PRK12826.1-4"/>
    <property type="match status" value="1"/>
</dbReference>
<dbReference type="STRING" id="887898.HMPREF0551_0029"/>
<dbReference type="RefSeq" id="WP_005671700.1">
    <property type="nucleotide sequence ID" value="NZ_CP146288.1"/>
</dbReference>
<dbReference type="PRINTS" id="PR00080">
    <property type="entry name" value="SDRFAMILY"/>
</dbReference>
<accession>E7RU63</accession>
<reference evidence="3 4" key="1">
    <citation type="submission" date="2010-12" db="EMBL/GenBank/DDBJ databases">
        <authorList>
            <person name="Muzny D."/>
            <person name="Qin X."/>
            <person name="Deng J."/>
            <person name="Jiang H."/>
            <person name="Liu Y."/>
            <person name="Qu J."/>
            <person name="Song X.-Z."/>
            <person name="Zhang L."/>
            <person name="Thornton R."/>
            <person name="Coyle M."/>
            <person name="Francisco L."/>
            <person name="Jackson L."/>
            <person name="Javaid M."/>
            <person name="Korchina V."/>
            <person name="Kovar C."/>
            <person name="Mata R."/>
            <person name="Mathew T."/>
            <person name="Ngo R."/>
            <person name="Nguyen L."/>
            <person name="Nguyen N."/>
            <person name="Okwuonu G."/>
            <person name="Ongeri F."/>
            <person name="Pham C."/>
            <person name="Simmons D."/>
            <person name="Wilczek-Boney K."/>
            <person name="Hale W."/>
            <person name="Jakkamsetti A."/>
            <person name="Pham P."/>
            <person name="Ruth R."/>
            <person name="San Lucas F."/>
            <person name="Warren J."/>
            <person name="Zhang J."/>
            <person name="Zhao Z."/>
            <person name="Zhou C."/>
            <person name="Zhu D."/>
            <person name="Lee S."/>
            <person name="Bess C."/>
            <person name="Blankenburg K."/>
            <person name="Forbes L."/>
            <person name="Fu Q."/>
            <person name="Gubbala S."/>
            <person name="Hirani K."/>
            <person name="Jayaseelan J.C."/>
            <person name="Lara F."/>
            <person name="Munidasa M."/>
            <person name="Palculict T."/>
            <person name="Patil S."/>
            <person name="Pu L.-L."/>
            <person name="Saada N."/>
            <person name="Tang L."/>
            <person name="Weissenberger G."/>
            <person name="Zhu Y."/>
            <person name="Hemphill L."/>
            <person name="Shang Y."/>
            <person name="Youmans B."/>
            <person name="Ayvaz T."/>
            <person name="Ross M."/>
            <person name="Santibanez J."/>
            <person name="Aqrawi P."/>
            <person name="Gross S."/>
            <person name="Joshi V."/>
            <person name="Fowler G."/>
            <person name="Nazareth L."/>
            <person name="Reid J."/>
            <person name="Worley K."/>
            <person name="Petrosino J."/>
            <person name="Highlander S."/>
            <person name="Gibbs R."/>
        </authorList>
    </citation>
    <scope>NUCLEOTIDE SEQUENCE [LARGE SCALE GENOMIC DNA]</scope>
    <source>
        <strain evidence="3 4">ATCC 51599</strain>
    </source>
</reference>
<dbReference type="PANTHER" id="PTHR24321:SF8">
    <property type="entry name" value="ESTRADIOL 17-BETA-DEHYDROGENASE 8-RELATED"/>
    <property type="match status" value="1"/>
</dbReference>
<comment type="similarity">
    <text evidence="1">Belongs to the short-chain dehydrogenases/reductases (SDR) family.</text>
</comment>
<organism evidence="3 4">
    <name type="scientific">Lautropia mirabilis ATCC 51599</name>
    <dbReference type="NCBI Taxonomy" id="887898"/>
    <lineage>
        <taxon>Bacteria</taxon>
        <taxon>Pseudomonadati</taxon>
        <taxon>Pseudomonadota</taxon>
        <taxon>Betaproteobacteria</taxon>
        <taxon>Burkholderiales</taxon>
        <taxon>Burkholderiaceae</taxon>
        <taxon>Lautropia</taxon>
    </lineage>
</organism>
<comment type="caution">
    <text evidence="3">The sequence shown here is derived from an EMBL/GenBank/DDBJ whole genome shotgun (WGS) entry which is preliminary data.</text>
</comment>
<dbReference type="EMBL" id="AEQP01000001">
    <property type="protein sequence ID" value="EFV95846.1"/>
    <property type="molecule type" value="Genomic_DNA"/>
</dbReference>
<dbReference type="GO" id="GO:0016491">
    <property type="term" value="F:oxidoreductase activity"/>
    <property type="evidence" value="ECO:0007669"/>
    <property type="project" value="UniProtKB-KW"/>
</dbReference>
<dbReference type="Gene3D" id="3.40.50.720">
    <property type="entry name" value="NAD(P)-binding Rossmann-like Domain"/>
    <property type="match status" value="1"/>
</dbReference>
<dbReference type="InterPro" id="IPR036291">
    <property type="entry name" value="NAD(P)-bd_dom_sf"/>
</dbReference>
<dbReference type="InterPro" id="IPR002347">
    <property type="entry name" value="SDR_fam"/>
</dbReference>
<protein>
    <submittedName>
        <fullName evidence="3">Putative 3-oxoacyl-[acyl-carrier-protein] reductase</fullName>
    </submittedName>
</protein>
<dbReference type="Proteomes" id="UP000011021">
    <property type="component" value="Unassembled WGS sequence"/>
</dbReference>
<evidence type="ECO:0000256" key="2">
    <source>
        <dbReference type="ARBA" id="ARBA00023002"/>
    </source>
</evidence>
<proteinExistence type="inferred from homology"/>
<dbReference type="CDD" id="cd05233">
    <property type="entry name" value="SDR_c"/>
    <property type="match status" value="1"/>
</dbReference>
<dbReference type="eggNOG" id="COG1028">
    <property type="taxonomic scope" value="Bacteria"/>
</dbReference>
<dbReference type="Pfam" id="PF13561">
    <property type="entry name" value="adh_short_C2"/>
    <property type="match status" value="1"/>
</dbReference>
<dbReference type="AlphaFoldDB" id="E7RU63"/>
<name>E7RU63_9BURK</name>
<keyword evidence="4" id="KW-1185">Reference proteome</keyword>
<evidence type="ECO:0000313" key="3">
    <source>
        <dbReference type="EMBL" id="EFV95846.1"/>
    </source>
</evidence>
<sequence length="255" mass="26842">MTASLFSLQGQTALVTGGAKGIGKGIVSVLRQAGANVVIADIDREQGQATAKELGAHYQHTDVRVQQSCQDAVAAVVERFGALDILCSNTGIFPQKKLADMTEADWDQTHGINLKGTFLMVQAALAAMQPRGYGRIVITSSITGPVTGFPGWSHYGASKAGQLGFMRSVALEYARFGITINAVMPGNVLSEGLIAQGEEYLNQMRAAVPTHTLGTPQDIGYAACFLASREAAYITGQTIIIDGGQILPESAEALL</sequence>
<dbReference type="PANTHER" id="PTHR24321">
    <property type="entry name" value="DEHYDROGENASES, SHORT CHAIN"/>
    <property type="match status" value="1"/>
</dbReference>
<gene>
    <name evidence="3" type="ORF">HMPREF0551_0029</name>
</gene>
<evidence type="ECO:0000313" key="4">
    <source>
        <dbReference type="Proteomes" id="UP000011021"/>
    </source>
</evidence>
<dbReference type="PRINTS" id="PR00081">
    <property type="entry name" value="GDHRDH"/>
</dbReference>
<dbReference type="HOGENOM" id="CLU_010194_1_2_4"/>
<evidence type="ECO:0000256" key="1">
    <source>
        <dbReference type="ARBA" id="ARBA00006484"/>
    </source>
</evidence>
<dbReference type="SUPFAM" id="SSF51735">
    <property type="entry name" value="NAD(P)-binding Rossmann-fold domains"/>
    <property type="match status" value="1"/>
</dbReference>
<dbReference type="FunFam" id="3.40.50.720:FF:000084">
    <property type="entry name" value="Short-chain dehydrogenase reductase"/>
    <property type="match status" value="1"/>
</dbReference>
<dbReference type="NCBIfam" id="NF004202">
    <property type="entry name" value="PRK05653.2-2"/>
    <property type="match status" value="1"/>
</dbReference>